<dbReference type="RefSeq" id="WP_220105239.1">
    <property type="nucleotide sequence ID" value="NZ_JAHZSS010000025.1"/>
</dbReference>
<feature type="transmembrane region" description="Helical" evidence="1">
    <location>
        <begin position="75"/>
        <end position="94"/>
    </location>
</feature>
<keyword evidence="3" id="KW-1185">Reference proteome</keyword>
<dbReference type="Pfam" id="PF06127">
    <property type="entry name" value="Mpo1-like"/>
    <property type="match status" value="1"/>
</dbReference>
<accession>A0ABS7EJT6</accession>
<dbReference type="EMBL" id="JAHZSS010000025">
    <property type="protein sequence ID" value="MBW8192618.1"/>
    <property type="molecule type" value="Genomic_DNA"/>
</dbReference>
<evidence type="ECO:0000256" key="1">
    <source>
        <dbReference type="SAM" id="Phobius"/>
    </source>
</evidence>
<keyword evidence="1" id="KW-0472">Membrane</keyword>
<sequence length="153" mass="17699">MATAQLQQLLDEYGESHQNGTNKFIHWICVPVIFFTVVALIWSIPFPFAEAAWINWATVLLLPVHLYYWRLSPQLMVAMLLFSLACCALCAVWSTTMPLWQFALMVFVAAWVGQFIGHKIEGKKPSFFKDVFFLLIGPAWLMHFIFHKLGVRY</sequence>
<organism evidence="2 3">
    <name type="scientific">Neiella holothuriorum</name>
    <dbReference type="NCBI Taxonomy" id="2870530"/>
    <lineage>
        <taxon>Bacteria</taxon>
        <taxon>Pseudomonadati</taxon>
        <taxon>Pseudomonadota</taxon>
        <taxon>Gammaproteobacteria</taxon>
        <taxon>Alteromonadales</taxon>
        <taxon>Echinimonadaceae</taxon>
        <taxon>Neiella</taxon>
    </lineage>
</organism>
<dbReference type="PANTHER" id="PTHR28026">
    <property type="entry name" value="DUF962 DOMAIN PROTEIN (AFU_ORTHOLOGUE AFUA_8G05310)"/>
    <property type="match status" value="1"/>
</dbReference>
<feature type="transmembrane region" description="Helical" evidence="1">
    <location>
        <begin position="24"/>
        <end position="45"/>
    </location>
</feature>
<dbReference type="InterPro" id="IPR009305">
    <property type="entry name" value="Mpo1-like"/>
</dbReference>
<protein>
    <submittedName>
        <fullName evidence="2">DUF962 domain-containing protein</fullName>
    </submittedName>
</protein>
<gene>
    <name evidence="2" type="ORF">K0504_16385</name>
</gene>
<feature type="transmembrane region" description="Helical" evidence="1">
    <location>
        <begin position="100"/>
        <end position="120"/>
    </location>
</feature>
<keyword evidence="1" id="KW-1133">Transmembrane helix</keyword>
<dbReference type="PANTHER" id="PTHR28026:SF9">
    <property type="entry name" value="2-HYDROXY-PALMITIC ACID DIOXYGENASE MPO1"/>
    <property type="match status" value="1"/>
</dbReference>
<proteinExistence type="predicted"/>
<evidence type="ECO:0000313" key="2">
    <source>
        <dbReference type="EMBL" id="MBW8192618.1"/>
    </source>
</evidence>
<comment type="caution">
    <text evidence="2">The sequence shown here is derived from an EMBL/GenBank/DDBJ whole genome shotgun (WGS) entry which is preliminary data.</text>
</comment>
<dbReference type="Proteomes" id="UP001166251">
    <property type="component" value="Unassembled WGS sequence"/>
</dbReference>
<evidence type="ECO:0000313" key="3">
    <source>
        <dbReference type="Proteomes" id="UP001166251"/>
    </source>
</evidence>
<keyword evidence="1" id="KW-0812">Transmembrane</keyword>
<reference evidence="2" key="1">
    <citation type="submission" date="2021-07" db="EMBL/GenBank/DDBJ databases">
        <title>Neiella marina sp. nov., isolated from the intestinal content of sea cucumber Apostichopus japonicus.</title>
        <authorList>
            <person name="Bai X."/>
        </authorList>
    </citation>
    <scope>NUCLEOTIDE SEQUENCE</scope>
    <source>
        <strain evidence="2">126</strain>
    </source>
</reference>
<name>A0ABS7EJT6_9GAMM</name>
<feature type="transmembrane region" description="Helical" evidence="1">
    <location>
        <begin position="127"/>
        <end position="146"/>
    </location>
</feature>